<accession>A0ABQ6HZN0</accession>
<proteinExistence type="predicted"/>
<feature type="domain" description="PASTA" evidence="2">
    <location>
        <begin position="259"/>
        <end position="326"/>
    </location>
</feature>
<protein>
    <recommendedName>
        <fullName evidence="2">PASTA domain-containing protein</fullName>
    </recommendedName>
</protein>
<dbReference type="SMART" id="SM00740">
    <property type="entry name" value="PASTA"/>
    <property type="match status" value="4"/>
</dbReference>
<dbReference type="Proteomes" id="UP001157091">
    <property type="component" value="Unassembled WGS sequence"/>
</dbReference>
<organism evidence="3 4">
    <name type="scientific">Luteimicrobium album</name>
    <dbReference type="NCBI Taxonomy" id="1054550"/>
    <lineage>
        <taxon>Bacteria</taxon>
        <taxon>Bacillati</taxon>
        <taxon>Actinomycetota</taxon>
        <taxon>Actinomycetes</taxon>
        <taxon>Micrococcales</taxon>
        <taxon>Luteimicrobium</taxon>
    </lineage>
</organism>
<name>A0ABQ6HZN0_9MICO</name>
<evidence type="ECO:0000259" key="2">
    <source>
        <dbReference type="PROSITE" id="PS51178"/>
    </source>
</evidence>
<dbReference type="CDD" id="cd14814">
    <property type="entry name" value="Peptidase_M15"/>
    <property type="match status" value="1"/>
</dbReference>
<comment type="caution">
    <text evidence="3">The sequence shown here is derived from an EMBL/GenBank/DDBJ whole genome shotgun (WGS) entry which is preliminary data.</text>
</comment>
<dbReference type="InterPro" id="IPR009045">
    <property type="entry name" value="Zn_M74/Hedgehog-like"/>
</dbReference>
<dbReference type="CDD" id="cd06577">
    <property type="entry name" value="PASTA_pknB"/>
    <property type="match status" value="4"/>
</dbReference>
<dbReference type="InterPro" id="IPR003709">
    <property type="entry name" value="VanY-like_core_dom"/>
</dbReference>
<feature type="compositionally biased region" description="Low complexity" evidence="1">
    <location>
        <begin position="570"/>
        <end position="591"/>
    </location>
</feature>
<dbReference type="Pfam" id="PF02557">
    <property type="entry name" value="VanY"/>
    <property type="match status" value="1"/>
</dbReference>
<evidence type="ECO:0000313" key="4">
    <source>
        <dbReference type="Proteomes" id="UP001157091"/>
    </source>
</evidence>
<dbReference type="PROSITE" id="PS51178">
    <property type="entry name" value="PASTA"/>
    <property type="match status" value="4"/>
</dbReference>
<feature type="region of interest" description="Disordered" evidence="1">
    <location>
        <begin position="236"/>
        <end position="256"/>
    </location>
</feature>
<feature type="region of interest" description="Disordered" evidence="1">
    <location>
        <begin position="547"/>
        <end position="600"/>
    </location>
</feature>
<keyword evidence="4" id="KW-1185">Reference proteome</keyword>
<dbReference type="Gene3D" id="3.30.10.20">
    <property type="match status" value="4"/>
</dbReference>
<sequence>MSTAATTDPLADPDEQGGATPVTWDDVVAAAERLATVLDAAEAADVEADSLAEPGAVDNVGTAPLTGSLADQLTTLVDRYGTSIDGYKNGELPDSVLCPLDFAPGHRLRCDAANRLEALSELFEKQFGHPIPITDSYRPLAVQIELRKTKPDLAAVPGTSNHGWGIAVDMGYPISTGLSAEYQWLRQHGPAYGWDNPSWAHLDGSKPEPWHFEFHGGGLLPTGTPVTDYTGVSAPVDVEDAPQAPSDRTTTPTTPEPAAATIVVPKGLVGQPFATVQKKLEGLGLKVAKPTKAYSATVKAGSVLRVTPGSGSKVKVGSTVRAVVSQGQKPATTVKIPDGLAGQPLATVQAKLKALGLKVADPTTAYSDDVPKGSVVSTTPGAGTAVKAGSTVQVVVSQGQKPATTVKIPDGLAGQPLATVQAKLKALGLKVADPTTAYSDDVPKGSVVSTTPGAGTAVKAGSTVQVVVSQGQKPATTVTIPTGLVGQDADAVQAALVDLGLKVVVDPTEQPSDTVPAGGVLSLTRGDGIEVVEGSEVDAGSTVTIVVSSGPDGSDPTPAPTPTGTPTPTPTGDTATSAPTGGTTDPTAAPTEAAREADTE</sequence>
<feature type="compositionally biased region" description="Pro residues" evidence="1">
    <location>
        <begin position="557"/>
        <end position="569"/>
    </location>
</feature>
<feature type="domain" description="PASTA" evidence="2">
    <location>
        <begin position="475"/>
        <end position="549"/>
    </location>
</feature>
<reference evidence="4" key="1">
    <citation type="journal article" date="2019" name="Int. J. Syst. Evol. Microbiol.">
        <title>The Global Catalogue of Microorganisms (GCM) 10K type strain sequencing project: providing services to taxonomists for standard genome sequencing and annotation.</title>
        <authorList>
            <consortium name="The Broad Institute Genomics Platform"/>
            <consortium name="The Broad Institute Genome Sequencing Center for Infectious Disease"/>
            <person name="Wu L."/>
            <person name="Ma J."/>
        </authorList>
    </citation>
    <scope>NUCLEOTIDE SEQUENCE [LARGE SCALE GENOMIC DNA]</scope>
    <source>
        <strain evidence="4">NBRC 106348</strain>
    </source>
</reference>
<feature type="domain" description="PASTA" evidence="2">
    <location>
        <begin position="329"/>
        <end position="398"/>
    </location>
</feature>
<feature type="domain" description="PASTA" evidence="2">
    <location>
        <begin position="401"/>
        <end position="470"/>
    </location>
</feature>
<dbReference type="SUPFAM" id="SSF55166">
    <property type="entry name" value="Hedgehog/DD-peptidase"/>
    <property type="match status" value="1"/>
</dbReference>
<dbReference type="InterPro" id="IPR005543">
    <property type="entry name" value="PASTA_dom"/>
</dbReference>
<dbReference type="Gene3D" id="3.30.1380.10">
    <property type="match status" value="1"/>
</dbReference>
<evidence type="ECO:0000256" key="1">
    <source>
        <dbReference type="SAM" id="MobiDB-lite"/>
    </source>
</evidence>
<dbReference type="RefSeq" id="WP_284292793.1">
    <property type="nucleotide sequence ID" value="NZ_BSUK01000001.1"/>
</dbReference>
<dbReference type="EMBL" id="BSUK01000001">
    <property type="protein sequence ID" value="GMA23885.1"/>
    <property type="molecule type" value="Genomic_DNA"/>
</dbReference>
<evidence type="ECO:0000313" key="3">
    <source>
        <dbReference type="EMBL" id="GMA23885.1"/>
    </source>
</evidence>
<gene>
    <name evidence="3" type="ORF">GCM10025864_16440</name>
</gene>
<dbReference type="Pfam" id="PF03793">
    <property type="entry name" value="PASTA"/>
    <property type="match status" value="4"/>
</dbReference>
<feature type="region of interest" description="Disordered" evidence="1">
    <location>
        <begin position="1"/>
        <end position="21"/>
    </location>
</feature>